<evidence type="ECO:0000313" key="2">
    <source>
        <dbReference type="WBParaSite" id="RSKR_0000654300.1"/>
    </source>
</evidence>
<name>A0AC35U2R4_9BILA</name>
<reference evidence="2" key="1">
    <citation type="submission" date="2016-11" db="UniProtKB">
        <authorList>
            <consortium name="WormBaseParasite"/>
        </authorList>
    </citation>
    <scope>IDENTIFICATION</scope>
    <source>
        <strain evidence="2">KR3021</strain>
    </source>
</reference>
<protein>
    <submittedName>
        <fullName evidence="2">Protein Dr1</fullName>
    </submittedName>
</protein>
<evidence type="ECO:0000313" key="1">
    <source>
        <dbReference type="Proteomes" id="UP000095286"/>
    </source>
</evidence>
<sequence>MGEDDNEVGLPQKGLNMIIKDTVGEMRVANEARDLLNQACVEFIKLVGQESQRMSQTDHRKTICHEHVRTALQNLGFTADYIEAADSCLGECKQAAENKLKRKNSRLDKCGIPEAQLYLMQQQLIEEARQMEAQRELEEQERIQKLGGESYQQQAFQNATKQILKVQKYESEDEEDYD</sequence>
<proteinExistence type="predicted"/>
<dbReference type="Proteomes" id="UP000095286">
    <property type="component" value="Unplaced"/>
</dbReference>
<organism evidence="1 2">
    <name type="scientific">Rhabditophanes sp. KR3021</name>
    <dbReference type="NCBI Taxonomy" id="114890"/>
    <lineage>
        <taxon>Eukaryota</taxon>
        <taxon>Metazoa</taxon>
        <taxon>Ecdysozoa</taxon>
        <taxon>Nematoda</taxon>
        <taxon>Chromadorea</taxon>
        <taxon>Rhabditida</taxon>
        <taxon>Tylenchina</taxon>
        <taxon>Panagrolaimomorpha</taxon>
        <taxon>Strongyloidoidea</taxon>
        <taxon>Alloionematidae</taxon>
        <taxon>Rhabditophanes</taxon>
    </lineage>
</organism>
<accession>A0AC35U2R4</accession>
<dbReference type="WBParaSite" id="RSKR_0000654300.1">
    <property type="protein sequence ID" value="RSKR_0000654300.1"/>
    <property type="gene ID" value="RSKR_0000654300"/>
</dbReference>